<gene>
    <name evidence="10" type="ORF">JI751_12840</name>
</gene>
<evidence type="ECO:0000313" key="11">
    <source>
        <dbReference type="Proteomes" id="UP000636918"/>
    </source>
</evidence>
<evidence type="ECO:0000256" key="4">
    <source>
        <dbReference type="ARBA" id="ARBA00022692"/>
    </source>
</evidence>
<evidence type="ECO:0000256" key="1">
    <source>
        <dbReference type="ARBA" id="ARBA00004141"/>
    </source>
</evidence>
<dbReference type="Pfam" id="PF02397">
    <property type="entry name" value="Bac_transf"/>
    <property type="match status" value="1"/>
</dbReference>
<sequence length="492" mass="52607">MTAQVSVGDVTPRTAVPDVVVPTPRLPRPRGPRLEEGAPSPTGPPPSSGRSARSRAVRVGRRAMAVDWTIALVLGTAGAASGVVPPAAAAGALAWPLVLLASGLYRRQGLGEGRAWQVRRVVGTGVRLSVVVLAAAPLVPSLDVVPLVGLVAVLSAASALHDLVGPGRPRLVLAGHPRDVAEALRELEAADNHRVVAACLTRPSKVDLGEVPTYVGLRDAASIAEEHAADAFVVLPGSRLAPAQVRRMHWALAAVGTELCVSTGLLDVTPDRTRFLTTGGLHLVHVAPAALRGPRRWVKEVVERCAATVGLALALPALLAVGAAVRLQSPGPALYRQVRVGRDGQVFTMYKFRSMTVSAEHERTSLACANDVDGVLFKMYEDPRVTSLGRWLRRWSIDELPQLWNVVRGDMSLVGPRPALPEEVARYDVDPTRRLVVKPGLTGLWQVSGRSDLSWAQAVRLDVRYVDNWSLRLDAQILLRTVRAVLGHRGAY</sequence>
<evidence type="ECO:0000259" key="9">
    <source>
        <dbReference type="Pfam" id="PF02397"/>
    </source>
</evidence>
<dbReference type="PANTHER" id="PTHR30576:SF10">
    <property type="entry name" value="SLL5057 PROTEIN"/>
    <property type="match status" value="1"/>
</dbReference>
<dbReference type="InterPro" id="IPR017475">
    <property type="entry name" value="EPS_sugar_tfrase"/>
</dbReference>
<organism evidence="10 11">
    <name type="scientific">Nocardioides baculatus</name>
    <dbReference type="NCBI Taxonomy" id="2801337"/>
    <lineage>
        <taxon>Bacteria</taxon>
        <taxon>Bacillati</taxon>
        <taxon>Actinomycetota</taxon>
        <taxon>Actinomycetes</taxon>
        <taxon>Propionibacteriales</taxon>
        <taxon>Nocardioidaceae</taxon>
        <taxon>Nocardioides</taxon>
    </lineage>
</organism>
<comment type="subcellular location">
    <subcellularLocation>
        <location evidence="1">Membrane</location>
        <topology evidence="1">Multi-pass membrane protein</topology>
    </subcellularLocation>
</comment>
<feature type="transmembrane region" description="Helical" evidence="8">
    <location>
        <begin position="63"/>
        <end position="81"/>
    </location>
</feature>
<evidence type="ECO:0000256" key="6">
    <source>
        <dbReference type="ARBA" id="ARBA00023136"/>
    </source>
</evidence>
<keyword evidence="6 8" id="KW-0472">Membrane</keyword>
<dbReference type="PANTHER" id="PTHR30576">
    <property type="entry name" value="COLANIC BIOSYNTHESIS UDP-GLUCOSE LIPID CARRIER TRANSFERASE"/>
    <property type="match status" value="1"/>
</dbReference>
<evidence type="ECO:0000256" key="7">
    <source>
        <dbReference type="SAM" id="MobiDB-lite"/>
    </source>
</evidence>
<dbReference type="RefSeq" id="WP_201936855.1">
    <property type="nucleotide sequence ID" value="NZ_JAERSG010000003.1"/>
</dbReference>
<dbReference type="NCBIfam" id="TIGR03025">
    <property type="entry name" value="EPS_sugtrans"/>
    <property type="match status" value="1"/>
</dbReference>
<evidence type="ECO:0000313" key="10">
    <source>
        <dbReference type="EMBL" id="MBL0748500.1"/>
    </source>
</evidence>
<evidence type="ECO:0000256" key="8">
    <source>
        <dbReference type="SAM" id="Phobius"/>
    </source>
</evidence>
<reference evidence="10 11" key="1">
    <citation type="submission" date="2021-01" db="EMBL/GenBank/DDBJ databases">
        <title>Genome seq and assembly of Nocardiodes sp. G10.</title>
        <authorList>
            <person name="Chhetri G."/>
        </authorList>
    </citation>
    <scope>NUCLEOTIDE SEQUENCE [LARGE SCALE GENOMIC DNA]</scope>
    <source>
        <strain evidence="10 11">G10</strain>
    </source>
</reference>
<proteinExistence type="inferred from homology"/>
<dbReference type="EMBL" id="JAERSG010000003">
    <property type="protein sequence ID" value="MBL0748500.1"/>
    <property type="molecule type" value="Genomic_DNA"/>
</dbReference>
<keyword evidence="5 8" id="KW-1133">Transmembrane helix</keyword>
<accession>A0ABS1L9Z3</accession>
<name>A0ABS1L9Z3_9ACTN</name>
<keyword evidence="4 8" id="KW-0812">Transmembrane</keyword>
<keyword evidence="11" id="KW-1185">Reference proteome</keyword>
<comment type="caution">
    <text evidence="10">The sequence shown here is derived from an EMBL/GenBank/DDBJ whole genome shotgun (WGS) entry which is preliminary data.</text>
</comment>
<protein>
    <submittedName>
        <fullName evidence="10">Exopolysaccharide biosynthesis polyprenyl glycosylphosphotransferase</fullName>
    </submittedName>
</protein>
<dbReference type="InterPro" id="IPR003362">
    <property type="entry name" value="Bact_transf"/>
</dbReference>
<feature type="region of interest" description="Disordered" evidence="7">
    <location>
        <begin position="1"/>
        <end position="56"/>
    </location>
</feature>
<keyword evidence="3" id="KW-0808">Transferase</keyword>
<feature type="domain" description="Bacterial sugar transferase" evidence="9">
    <location>
        <begin position="299"/>
        <end position="486"/>
    </location>
</feature>
<evidence type="ECO:0000256" key="5">
    <source>
        <dbReference type="ARBA" id="ARBA00022989"/>
    </source>
</evidence>
<comment type="similarity">
    <text evidence="2">Belongs to the bacterial sugar transferase family.</text>
</comment>
<evidence type="ECO:0000256" key="2">
    <source>
        <dbReference type="ARBA" id="ARBA00006464"/>
    </source>
</evidence>
<evidence type="ECO:0000256" key="3">
    <source>
        <dbReference type="ARBA" id="ARBA00022679"/>
    </source>
</evidence>
<dbReference type="Proteomes" id="UP000636918">
    <property type="component" value="Unassembled WGS sequence"/>
</dbReference>